<sequence>MRIKNYAAFLFVLILGFTSCKKDDDPTGPTVVEKDRAEQQIVDNDSLLGYFATHYYNASTFANPGNYKMSDLIISELPKDDQGNYLPLPDPDNNKLLSDPGVLEIKTTTYLEVEYQYYILRITPGGGKNPNFSDNVKINYSGNLMNEDIFDSTANPTVLDLVNVIPGWREAIPEFKTSVGLPTIGPDGKEQYDNYGFGVMFLPSGLAYYSSPPFGIPVYSNLIFRFQLFQTGPNDHDGDGIWSHMEDLNGNENLYDDDTDGDSVPNFLDANDDNDTLTTRNELKFNTYTVDTNQGEQEPVLAQNEFEISRTVSSGIITIRTAVLLDSNNDGTPDYLDKNIAIQG</sequence>
<evidence type="ECO:0000313" key="6">
    <source>
        <dbReference type="EMBL" id="MFC4721070.1"/>
    </source>
</evidence>
<evidence type="ECO:0000259" key="5">
    <source>
        <dbReference type="PROSITE" id="PS50059"/>
    </source>
</evidence>
<dbReference type="SUPFAM" id="SSF54534">
    <property type="entry name" value="FKBP-like"/>
    <property type="match status" value="1"/>
</dbReference>
<evidence type="ECO:0000313" key="7">
    <source>
        <dbReference type="Proteomes" id="UP001595953"/>
    </source>
</evidence>
<evidence type="ECO:0000256" key="2">
    <source>
        <dbReference type="ARBA" id="ARBA00013194"/>
    </source>
</evidence>
<dbReference type="Pfam" id="PF00254">
    <property type="entry name" value="FKBP_C"/>
    <property type="match status" value="1"/>
</dbReference>
<dbReference type="InterPro" id="IPR046357">
    <property type="entry name" value="PPIase_dom_sf"/>
</dbReference>
<dbReference type="InterPro" id="IPR001179">
    <property type="entry name" value="PPIase_FKBP_dom"/>
</dbReference>
<comment type="caution">
    <text evidence="6">The sequence shown here is derived from an EMBL/GenBank/DDBJ whole genome shotgun (WGS) entry which is preliminary data.</text>
</comment>
<evidence type="ECO:0000256" key="1">
    <source>
        <dbReference type="ARBA" id="ARBA00000971"/>
    </source>
</evidence>
<evidence type="ECO:0000256" key="3">
    <source>
        <dbReference type="ARBA" id="ARBA00023110"/>
    </source>
</evidence>
<dbReference type="RefSeq" id="WP_387960420.1">
    <property type="nucleotide sequence ID" value="NZ_JBHSGP010000004.1"/>
</dbReference>
<dbReference type="GO" id="GO:0003755">
    <property type="term" value="F:peptidyl-prolyl cis-trans isomerase activity"/>
    <property type="evidence" value="ECO:0007669"/>
    <property type="project" value="UniProtKB-EC"/>
</dbReference>
<dbReference type="Proteomes" id="UP001595953">
    <property type="component" value="Unassembled WGS sequence"/>
</dbReference>
<keyword evidence="4 6" id="KW-0413">Isomerase</keyword>
<dbReference type="PROSITE" id="PS51257">
    <property type="entry name" value="PROKAR_LIPOPROTEIN"/>
    <property type="match status" value="1"/>
</dbReference>
<accession>A0ABV9N283</accession>
<comment type="catalytic activity">
    <reaction evidence="1 4">
        <text>[protein]-peptidylproline (omega=180) = [protein]-peptidylproline (omega=0)</text>
        <dbReference type="Rhea" id="RHEA:16237"/>
        <dbReference type="Rhea" id="RHEA-COMP:10747"/>
        <dbReference type="Rhea" id="RHEA-COMP:10748"/>
        <dbReference type="ChEBI" id="CHEBI:83833"/>
        <dbReference type="ChEBI" id="CHEBI:83834"/>
        <dbReference type="EC" id="5.2.1.8"/>
    </reaction>
</comment>
<evidence type="ECO:0000256" key="4">
    <source>
        <dbReference type="PROSITE-ProRule" id="PRU00277"/>
    </source>
</evidence>
<organism evidence="6 7">
    <name type="scientific">Geojedonia litorea</name>
    <dbReference type="NCBI Taxonomy" id="1268269"/>
    <lineage>
        <taxon>Bacteria</taxon>
        <taxon>Pseudomonadati</taxon>
        <taxon>Bacteroidota</taxon>
        <taxon>Flavobacteriia</taxon>
        <taxon>Flavobacteriales</taxon>
        <taxon>Flavobacteriaceae</taxon>
        <taxon>Geojedonia</taxon>
    </lineage>
</organism>
<dbReference type="Gene3D" id="3.10.50.40">
    <property type="match status" value="1"/>
</dbReference>
<protein>
    <recommendedName>
        <fullName evidence="2 4">peptidylprolyl isomerase</fullName>
        <ecNumber evidence="2 4">5.2.1.8</ecNumber>
    </recommendedName>
</protein>
<keyword evidence="7" id="KW-1185">Reference proteome</keyword>
<proteinExistence type="predicted"/>
<dbReference type="EMBL" id="JBHSGP010000004">
    <property type="protein sequence ID" value="MFC4721070.1"/>
    <property type="molecule type" value="Genomic_DNA"/>
</dbReference>
<name>A0ABV9N283_9FLAO</name>
<keyword evidence="3 4" id="KW-0697">Rotamase</keyword>
<feature type="domain" description="PPIase FKBP-type" evidence="5">
    <location>
        <begin position="133"/>
        <end position="232"/>
    </location>
</feature>
<dbReference type="EC" id="5.2.1.8" evidence="2 4"/>
<dbReference type="PROSITE" id="PS50059">
    <property type="entry name" value="FKBP_PPIASE"/>
    <property type="match status" value="1"/>
</dbReference>
<reference evidence="7" key="1">
    <citation type="journal article" date="2019" name="Int. J. Syst. Evol. Microbiol.">
        <title>The Global Catalogue of Microorganisms (GCM) 10K type strain sequencing project: providing services to taxonomists for standard genome sequencing and annotation.</title>
        <authorList>
            <consortium name="The Broad Institute Genomics Platform"/>
            <consortium name="The Broad Institute Genome Sequencing Center for Infectious Disease"/>
            <person name="Wu L."/>
            <person name="Ma J."/>
        </authorList>
    </citation>
    <scope>NUCLEOTIDE SEQUENCE [LARGE SCALE GENOMIC DNA]</scope>
    <source>
        <strain evidence="7">CCUG 63682</strain>
    </source>
</reference>
<gene>
    <name evidence="6" type="ORF">ACFO5O_01960</name>
</gene>